<protein>
    <submittedName>
        <fullName evidence="1">Uncharacterized protein</fullName>
    </submittedName>
</protein>
<evidence type="ECO:0000313" key="2">
    <source>
        <dbReference type="Proteomes" id="UP001062846"/>
    </source>
</evidence>
<organism evidence="1 2">
    <name type="scientific">Rhododendron molle</name>
    <name type="common">Chinese azalea</name>
    <name type="synonym">Azalea mollis</name>
    <dbReference type="NCBI Taxonomy" id="49168"/>
    <lineage>
        <taxon>Eukaryota</taxon>
        <taxon>Viridiplantae</taxon>
        <taxon>Streptophyta</taxon>
        <taxon>Embryophyta</taxon>
        <taxon>Tracheophyta</taxon>
        <taxon>Spermatophyta</taxon>
        <taxon>Magnoliopsida</taxon>
        <taxon>eudicotyledons</taxon>
        <taxon>Gunneridae</taxon>
        <taxon>Pentapetalae</taxon>
        <taxon>asterids</taxon>
        <taxon>Ericales</taxon>
        <taxon>Ericaceae</taxon>
        <taxon>Ericoideae</taxon>
        <taxon>Rhodoreae</taxon>
        <taxon>Rhododendron</taxon>
    </lineage>
</organism>
<accession>A0ACC0LVC1</accession>
<reference evidence="1" key="1">
    <citation type="submission" date="2022-02" db="EMBL/GenBank/DDBJ databases">
        <title>Plant Genome Project.</title>
        <authorList>
            <person name="Zhang R.-G."/>
        </authorList>
    </citation>
    <scope>NUCLEOTIDE SEQUENCE</scope>
    <source>
        <strain evidence="1">AT1</strain>
    </source>
</reference>
<dbReference type="Proteomes" id="UP001062846">
    <property type="component" value="Chromosome 11"/>
</dbReference>
<name>A0ACC0LVC1_RHOML</name>
<sequence>MEKIADAIGYDKQLSSRREKVFEELLKLDMDEDDRYIVNAIIVQAKDRVDTFYGISADRKQRWVELVLWADIWLVRWLLGCFYAGLWAVLCRAVFLQVFEAVIMLYWGLVLGWFVGCFEVVEGLFFCRLRLFFGCVLSLFLSWLVEYFLARFRAVWRWFMGCFSAGIEGVLWAGFVADRWPVFLWIVGQLFTGLGTVFVVVSGLFAGGSWAVLCRF</sequence>
<dbReference type="EMBL" id="CM046398">
    <property type="protein sequence ID" value="KAI8532103.1"/>
    <property type="molecule type" value="Genomic_DNA"/>
</dbReference>
<comment type="caution">
    <text evidence="1">The sequence shown here is derived from an EMBL/GenBank/DDBJ whole genome shotgun (WGS) entry which is preliminary data.</text>
</comment>
<gene>
    <name evidence="1" type="ORF">RHMOL_Rhmol11G0187200</name>
</gene>
<keyword evidence="2" id="KW-1185">Reference proteome</keyword>
<proteinExistence type="predicted"/>
<evidence type="ECO:0000313" key="1">
    <source>
        <dbReference type="EMBL" id="KAI8532103.1"/>
    </source>
</evidence>